<evidence type="ECO:0000256" key="2">
    <source>
        <dbReference type="ARBA" id="ARBA00022801"/>
    </source>
</evidence>
<dbReference type="PANTHER" id="PTHR13620:SF105">
    <property type="entry name" value="OS01G0737700 PROTEIN"/>
    <property type="match status" value="1"/>
</dbReference>
<dbReference type="SUPFAM" id="SSF53098">
    <property type="entry name" value="Ribonuclease H-like"/>
    <property type="match status" value="1"/>
</dbReference>
<dbReference type="Proteomes" id="UP000826271">
    <property type="component" value="Unassembled WGS sequence"/>
</dbReference>
<dbReference type="InterPro" id="IPR036397">
    <property type="entry name" value="RNaseH_sf"/>
</dbReference>
<protein>
    <recommendedName>
        <fullName evidence="3">3'-5' exonuclease domain-containing protein</fullName>
    </recommendedName>
</protein>
<dbReference type="GO" id="GO:0008408">
    <property type="term" value="F:3'-5' exonuclease activity"/>
    <property type="evidence" value="ECO:0007669"/>
    <property type="project" value="InterPro"/>
</dbReference>
<dbReference type="GO" id="GO:0005737">
    <property type="term" value="C:cytoplasm"/>
    <property type="evidence" value="ECO:0007669"/>
    <property type="project" value="TreeGrafter"/>
</dbReference>
<keyword evidence="5" id="KW-1185">Reference proteome</keyword>
<dbReference type="InterPro" id="IPR051132">
    <property type="entry name" value="3-5_Exonuclease_domain"/>
</dbReference>
<dbReference type="GO" id="GO:0006139">
    <property type="term" value="P:nucleobase-containing compound metabolic process"/>
    <property type="evidence" value="ECO:0007669"/>
    <property type="project" value="InterPro"/>
</dbReference>
<dbReference type="FunFam" id="3.30.420.10:FF:000054">
    <property type="entry name" value="Werner Syndrome-like exonuclease"/>
    <property type="match status" value="1"/>
</dbReference>
<dbReference type="Gene3D" id="3.30.420.10">
    <property type="entry name" value="Ribonuclease H-like superfamily/Ribonuclease H"/>
    <property type="match status" value="1"/>
</dbReference>
<dbReference type="AlphaFoldDB" id="A0AAV6WWZ2"/>
<sequence>MAIDIVEHHSPDSSPDGRQQTYDVSFFGDTIVTTVTADPDAATEWIILAEAINLDADPVIVGLDVEWRPPFSQRRNPVAVLQICVGDRCLVYQIIHAHYIPDVLRDFFFNDSYTFVGVGVKSDLEKLVADYEVGRHANAVELGKAAADAYGRSELQTAGLKELARVVLGKNVEKPRRVTLSNWDERWLTAEQVKYACVDAFVSYEIGRMLNASFYDD</sequence>
<keyword evidence="1" id="KW-0540">Nuclease</keyword>
<dbReference type="GO" id="GO:0003676">
    <property type="term" value="F:nucleic acid binding"/>
    <property type="evidence" value="ECO:0007669"/>
    <property type="project" value="InterPro"/>
</dbReference>
<name>A0AAV6WWZ2_9LAMI</name>
<dbReference type="PANTHER" id="PTHR13620">
    <property type="entry name" value="3-5 EXONUCLEASE"/>
    <property type="match status" value="1"/>
</dbReference>
<dbReference type="InterPro" id="IPR002562">
    <property type="entry name" value="3'-5'_exonuclease_dom"/>
</dbReference>
<dbReference type="SMART" id="SM00474">
    <property type="entry name" value="35EXOc"/>
    <property type="match status" value="1"/>
</dbReference>
<dbReference type="Pfam" id="PF01612">
    <property type="entry name" value="DNA_pol_A_exo1"/>
    <property type="match status" value="1"/>
</dbReference>
<dbReference type="GO" id="GO:0005634">
    <property type="term" value="C:nucleus"/>
    <property type="evidence" value="ECO:0007669"/>
    <property type="project" value="TreeGrafter"/>
</dbReference>
<dbReference type="CDD" id="cd06141">
    <property type="entry name" value="WRN_exo"/>
    <property type="match status" value="1"/>
</dbReference>
<gene>
    <name evidence="4" type="ORF">BUALT_Bualt12G0039800</name>
</gene>
<organism evidence="4 5">
    <name type="scientific">Buddleja alternifolia</name>
    <dbReference type="NCBI Taxonomy" id="168488"/>
    <lineage>
        <taxon>Eukaryota</taxon>
        <taxon>Viridiplantae</taxon>
        <taxon>Streptophyta</taxon>
        <taxon>Embryophyta</taxon>
        <taxon>Tracheophyta</taxon>
        <taxon>Spermatophyta</taxon>
        <taxon>Magnoliopsida</taxon>
        <taxon>eudicotyledons</taxon>
        <taxon>Gunneridae</taxon>
        <taxon>Pentapetalae</taxon>
        <taxon>asterids</taxon>
        <taxon>lamiids</taxon>
        <taxon>Lamiales</taxon>
        <taxon>Scrophulariaceae</taxon>
        <taxon>Buddlejeae</taxon>
        <taxon>Buddleja</taxon>
    </lineage>
</organism>
<dbReference type="EMBL" id="WHWC01000012">
    <property type="protein sequence ID" value="KAG8372182.1"/>
    <property type="molecule type" value="Genomic_DNA"/>
</dbReference>
<keyword evidence="2" id="KW-0378">Hydrolase</keyword>
<evidence type="ECO:0000313" key="5">
    <source>
        <dbReference type="Proteomes" id="UP000826271"/>
    </source>
</evidence>
<dbReference type="InterPro" id="IPR012337">
    <property type="entry name" value="RNaseH-like_sf"/>
</dbReference>
<reference evidence="4" key="1">
    <citation type="submission" date="2019-10" db="EMBL/GenBank/DDBJ databases">
        <authorList>
            <person name="Zhang R."/>
            <person name="Pan Y."/>
            <person name="Wang J."/>
            <person name="Ma R."/>
            <person name="Yu S."/>
        </authorList>
    </citation>
    <scope>NUCLEOTIDE SEQUENCE</scope>
    <source>
        <strain evidence="4">LA-IB0</strain>
        <tissue evidence="4">Leaf</tissue>
    </source>
</reference>
<proteinExistence type="predicted"/>
<comment type="caution">
    <text evidence="4">The sequence shown here is derived from an EMBL/GenBank/DDBJ whole genome shotgun (WGS) entry which is preliminary data.</text>
</comment>
<evidence type="ECO:0000259" key="3">
    <source>
        <dbReference type="SMART" id="SM00474"/>
    </source>
</evidence>
<accession>A0AAV6WWZ2</accession>
<evidence type="ECO:0000256" key="1">
    <source>
        <dbReference type="ARBA" id="ARBA00022722"/>
    </source>
</evidence>
<evidence type="ECO:0000313" key="4">
    <source>
        <dbReference type="EMBL" id="KAG8372182.1"/>
    </source>
</evidence>
<feature type="domain" description="3'-5' exonuclease" evidence="3">
    <location>
        <begin position="33"/>
        <end position="215"/>
    </location>
</feature>